<organism evidence="13 14">
    <name type="scientific">Candidatus Limosilactobacillus merdipullorum</name>
    <dbReference type="NCBI Taxonomy" id="2838653"/>
    <lineage>
        <taxon>Bacteria</taxon>
        <taxon>Bacillati</taxon>
        <taxon>Bacillota</taxon>
        <taxon>Bacilli</taxon>
        <taxon>Lactobacillales</taxon>
        <taxon>Lactobacillaceae</taxon>
        <taxon>Limosilactobacillus</taxon>
    </lineage>
</organism>
<reference evidence="13" key="2">
    <citation type="submission" date="2021-04" db="EMBL/GenBank/DDBJ databases">
        <authorList>
            <person name="Gilroy R."/>
        </authorList>
    </citation>
    <scope>NUCLEOTIDE SEQUENCE</scope>
    <source>
        <strain evidence="13">ChiHejej3B27-2180</strain>
    </source>
</reference>
<dbReference type="EC" id="6.3.2.17" evidence="2"/>
<dbReference type="PANTHER" id="PTHR11136">
    <property type="entry name" value="FOLYLPOLYGLUTAMATE SYNTHASE-RELATED"/>
    <property type="match status" value="1"/>
</dbReference>
<proteinExistence type="inferred from homology"/>
<evidence type="ECO:0000256" key="8">
    <source>
        <dbReference type="ARBA" id="ARBA00030592"/>
    </source>
</evidence>
<dbReference type="InterPro" id="IPR036565">
    <property type="entry name" value="Mur-like_cat_sf"/>
</dbReference>
<dbReference type="Pfam" id="PF02875">
    <property type="entry name" value="Mur_ligase_C"/>
    <property type="match status" value="1"/>
</dbReference>
<keyword evidence="7" id="KW-0460">Magnesium</keyword>
<dbReference type="AlphaFoldDB" id="A0A9D1QN04"/>
<dbReference type="InterPro" id="IPR036615">
    <property type="entry name" value="Mur_ligase_C_dom_sf"/>
</dbReference>
<comment type="catalytic activity">
    <reaction evidence="9">
        <text>(6S)-5,6,7,8-tetrahydrofolyl-(gamma-L-Glu)(n) + L-glutamate + ATP = (6S)-5,6,7,8-tetrahydrofolyl-(gamma-L-Glu)(n+1) + ADP + phosphate + H(+)</text>
        <dbReference type="Rhea" id="RHEA:10580"/>
        <dbReference type="Rhea" id="RHEA-COMP:14738"/>
        <dbReference type="Rhea" id="RHEA-COMP:14740"/>
        <dbReference type="ChEBI" id="CHEBI:15378"/>
        <dbReference type="ChEBI" id="CHEBI:29985"/>
        <dbReference type="ChEBI" id="CHEBI:30616"/>
        <dbReference type="ChEBI" id="CHEBI:43474"/>
        <dbReference type="ChEBI" id="CHEBI:141005"/>
        <dbReference type="ChEBI" id="CHEBI:456216"/>
        <dbReference type="EC" id="6.3.2.17"/>
    </reaction>
</comment>
<keyword evidence="5 10" id="KW-0547">Nucleotide-binding</keyword>
<dbReference type="GO" id="GO:0005737">
    <property type="term" value="C:cytoplasm"/>
    <property type="evidence" value="ECO:0007669"/>
    <property type="project" value="TreeGrafter"/>
</dbReference>
<evidence type="ECO:0000256" key="6">
    <source>
        <dbReference type="ARBA" id="ARBA00022840"/>
    </source>
</evidence>
<dbReference type="InterPro" id="IPR004101">
    <property type="entry name" value="Mur_ligase_C"/>
</dbReference>
<dbReference type="EMBL" id="DXGK01000008">
    <property type="protein sequence ID" value="HIW69813.1"/>
    <property type="molecule type" value="Genomic_DNA"/>
</dbReference>
<sequence>MAKLTYEQLQASFNHHMLGGEYDRVAMLRRVLDNLGHPERRFRIIHIAGTNGKGSTGRMLSAILQCAGLRVGHFNSPAMLDQCEQICVNDQPISHQAFVDVYYQIAGALPQGLAPADLTIFEWWTLVMLQYFATLRVDWAVIEVGLGGQNDATNCIDAPELAVITHLALDHTRILGPTIEDIAAAKAGIIKAGTRSVVLAPHQRKEAVQVVKRQAKAQGVPLIDSASHASVIRTGQPTLAGQPLEINSDTIPPTAVTLRLLGDYQLDNLTTVLTVIDCLRRDGVKISDNVVMQALSQTTLPGRLQLVARQPTVILDGAHNPDGARSLTDSLTHLRLTNQPLALVVGFLADKDTATMVQEYRQLPAKVWAATPHNHERAMSAEQLAQSWPGAQACLDGHAALKEAIQAVGPRGVVVVTGSFYLIKEFEALYHH</sequence>
<dbReference type="GO" id="GO:0005524">
    <property type="term" value="F:ATP binding"/>
    <property type="evidence" value="ECO:0007669"/>
    <property type="project" value="UniProtKB-KW"/>
</dbReference>
<feature type="domain" description="Mur ligase C-terminal" evidence="11">
    <location>
        <begin position="302"/>
        <end position="420"/>
    </location>
</feature>
<dbReference type="GO" id="GO:0046872">
    <property type="term" value="F:metal ion binding"/>
    <property type="evidence" value="ECO:0007669"/>
    <property type="project" value="UniProtKB-KW"/>
</dbReference>
<gene>
    <name evidence="13" type="ORF">H9876_00290</name>
</gene>
<dbReference type="SUPFAM" id="SSF53623">
    <property type="entry name" value="MurD-like peptide ligases, catalytic domain"/>
    <property type="match status" value="1"/>
</dbReference>
<name>A0A9D1QN04_9LACO</name>
<evidence type="ECO:0000313" key="14">
    <source>
        <dbReference type="Proteomes" id="UP000886878"/>
    </source>
</evidence>
<evidence type="ECO:0000256" key="7">
    <source>
        <dbReference type="ARBA" id="ARBA00022842"/>
    </source>
</evidence>
<dbReference type="InterPro" id="IPR013221">
    <property type="entry name" value="Mur_ligase_cen"/>
</dbReference>
<accession>A0A9D1QN04</accession>
<reference evidence="13" key="1">
    <citation type="journal article" date="2021" name="PeerJ">
        <title>Extensive microbial diversity within the chicken gut microbiome revealed by metagenomics and culture.</title>
        <authorList>
            <person name="Gilroy R."/>
            <person name="Ravi A."/>
            <person name="Getino M."/>
            <person name="Pursley I."/>
            <person name="Horton D.L."/>
            <person name="Alikhan N.F."/>
            <person name="Baker D."/>
            <person name="Gharbi K."/>
            <person name="Hall N."/>
            <person name="Watson M."/>
            <person name="Adriaenssens E.M."/>
            <person name="Foster-Nyarko E."/>
            <person name="Jarju S."/>
            <person name="Secka A."/>
            <person name="Antonio M."/>
            <person name="Oren A."/>
            <person name="Chaudhuri R.R."/>
            <person name="La Ragione R."/>
            <person name="Hildebrand F."/>
            <person name="Pallen M.J."/>
        </authorList>
    </citation>
    <scope>NUCLEOTIDE SEQUENCE</scope>
    <source>
        <strain evidence="13">ChiHejej3B27-2180</strain>
    </source>
</reference>
<evidence type="ECO:0000256" key="3">
    <source>
        <dbReference type="ARBA" id="ARBA00022598"/>
    </source>
</evidence>
<evidence type="ECO:0000256" key="1">
    <source>
        <dbReference type="ARBA" id="ARBA00008276"/>
    </source>
</evidence>
<dbReference type="Pfam" id="PF08245">
    <property type="entry name" value="Mur_ligase_M"/>
    <property type="match status" value="1"/>
</dbReference>
<evidence type="ECO:0000313" key="13">
    <source>
        <dbReference type="EMBL" id="HIW69813.1"/>
    </source>
</evidence>
<evidence type="ECO:0000256" key="2">
    <source>
        <dbReference type="ARBA" id="ARBA00013025"/>
    </source>
</evidence>
<dbReference type="InterPro" id="IPR001645">
    <property type="entry name" value="Folylpolyglutamate_synth"/>
</dbReference>
<keyword evidence="4" id="KW-0479">Metal-binding</keyword>
<evidence type="ECO:0000259" key="11">
    <source>
        <dbReference type="Pfam" id="PF02875"/>
    </source>
</evidence>
<feature type="domain" description="Mur ligase central" evidence="12">
    <location>
        <begin position="47"/>
        <end position="275"/>
    </location>
</feature>
<evidence type="ECO:0000256" key="5">
    <source>
        <dbReference type="ARBA" id="ARBA00022741"/>
    </source>
</evidence>
<dbReference type="GO" id="GO:0008841">
    <property type="term" value="F:dihydrofolate synthase activity"/>
    <property type="evidence" value="ECO:0007669"/>
    <property type="project" value="TreeGrafter"/>
</dbReference>
<dbReference type="Gene3D" id="3.90.190.20">
    <property type="entry name" value="Mur ligase, C-terminal domain"/>
    <property type="match status" value="1"/>
</dbReference>
<protein>
    <recommendedName>
        <fullName evidence="2">tetrahydrofolate synthase</fullName>
        <ecNumber evidence="2">6.3.2.17</ecNumber>
    </recommendedName>
    <alternativeName>
        <fullName evidence="8">Tetrahydrofolylpolyglutamate synthase</fullName>
    </alternativeName>
</protein>
<evidence type="ECO:0000256" key="4">
    <source>
        <dbReference type="ARBA" id="ARBA00022723"/>
    </source>
</evidence>
<dbReference type="PIRSF" id="PIRSF001563">
    <property type="entry name" value="Folylpolyglu_synth"/>
    <property type="match status" value="1"/>
</dbReference>
<dbReference type="SUPFAM" id="SSF53244">
    <property type="entry name" value="MurD-like peptide ligases, peptide-binding domain"/>
    <property type="match status" value="1"/>
</dbReference>
<dbReference type="NCBIfam" id="TIGR01499">
    <property type="entry name" value="folC"/>
    <property type="match status" value="1"/>
</dbReference>
<keyword evidence="3 10" id="KW-0436">Ligase</keyword>
<dbReference type="Gene3D" id="3.40.1190.10">
    <property type="entry name" value="Mur-like, catalytic domain"/>
    <property type="match status" value="1"/>
</dbReference>
<evidence type="ECO:0000259" key="12">
    <source>
        <dbReference type="Pfam" id="PF08245"/>
    </source>
</evidence>
<keyword evidence="6 10" id="KW-0067">ATP-binding</keyword>
<dbReference type="Proteomes" id="UP000886878">
    <property type="component" value="Unassembled WGS sequence"/>
</dbReference>
<evidence type="ECO:0000256" key="9">
    <source>
        <dbReference type="ARBA" id="ARBA00047493"/>
    </source>
</evidence>
<evidence type="ECO:0000256" key="10">
    <source>
        <dbReference type="PIRNR" id="PIRNR001563"/>
    </source>
</evidence>
<dbReference type="PANTHER" id="PTHR11136:SF0">
    <property type="entry name" value="DIHYDROFOLATE SYNTHETASE-RELATED"/>
    <property type="match status" value="1"/>
</dbReference>
<dbReference type="GO" id="GO:0004326">
    <property type="term" value="F:tetrahydrofolylpolyglutamate synthase activity"/>
    <property type="evidence" value="ECO:0007669"/>
    <property type="project" value="UniProtKB-EC"/>
</dbReference>
<comment type="caution">
    <text evidence="13">The sequence shown here is derived from an EMBL/GenBank/DDBJ whole genome shotgun (WGS) entry which is preliminary data.</text>
</comment>
<comment type="similarity">
    <text evidence="1 10">Belongs to the folylpolyglutamate synthase family.</text>
</comment>